<organism evidence="3 4">
    <name type="scientific">Fragilariopsis cylindrus CCMP1102</name>
    <dbReference type="NCBI Taxonomy" id="635003"/>
    <lineage>
        <taxon>Eukaryota</taxon>
        <taxon>Sar</taxon>
        <taxon>Stramenopiles</taxon>
        <taxon>Ochrophyta</taxon>
        <taxon>Bacillariophyta</taxon>
        <taxon>Bacillariophyceae</taxon>
        <taxon>Bacillariophycidae</taxon>
        <taxon>Bacillariales</taxon>
        <taxon>Bacillariaceae</taxon>
        <taxon>Fragilariopsis</taxon>
    </lineage>
</organism>
<evidence type="ECO:0000313" key="3">
    <source>
        <dbReference type="EMBL" id="OEU22285.1"/>
    </source>
</evidence>
<dbReference type="Proteomes" id="UP000095751">
    <property type="component" value="Unassembled WGS sequence"/>
</dbReference>
<dbReference type="OrthoDB" id="42081at2759"/>
<dbReference type="EMBL" id="KV784353">
    <property type="protein sequence ID" value="OEU22285.1"/>
    <property type="molecule type" value="Genomic_DNA"/>
</dbReference>
<accession>A0A1E7FVY5</accession>
<dbReference type="KEGG" id="fcy:FRACYDRAFT_232439"/>
<dbReference type="AlphaFoldDB" id="A0A1E7FVY5"/>
<evidence type="ECO:0000256" key="1">
    <source>
        <dbReference type="SAM" id="MobiDB-lite"/>
    </source>
</evidence>
<reference evidence="3 4" key="1">
    <citation type="submission" date="2016-09" db="EMBL/GenBank/DDBJ databases">
        <title>Extensive genetic diversity and differential bi-allelic expression allows diatom success in the polar Southern Ocean.</title>
        <authorList>
            <consortium name="DOE Joint Genome Institute"/>
            <person name="Mock T."/>
            <person name="Otillar R.P."/>
            <person name="Strauss J."/>
            <person name="Dupont C."/>
            <person name="Frickenhaus S."/>
            <person name="Maumus F."/>
            <person name="Mcmullan M."/>
            <person name="Sanges R."/>
            <person name="Schmutz J."/>
            <person name="Toseland A."/>
            <person name="Valas R."/>
            <person name="Veluchamy A."/>
            <person name="Ward B.J."/>
            <person name="Allen A."/>
            <person name="Barry K."/>
            <person name="Falciatore A."/>
            <person name="Ferrante M."/>
            <person name="Fortunato A.E."/>
            <person name="Gloeckner G."/>
            <person name="Gruber A."/>
            <person name="Hipkin R."/>
            <person name="Janech M."/>
            <person name="Kroth P."/>
            <person name="Leese F."/>
            <person name="Lindquist E."/>
            <person name="Lyon B.R."/>
            <person name="Martin J."/>
            <person name="Mayer C."/>
            <person name="Parker M."/>
            <person name="Quesneville H."/>
            <person name="Raymond J."/>
            <person name="Uhlig C."/>
            <person name="Valentin K.U."/>
            <person name="Worden A.Z."/>
            <person name="Armbrust E.V."/>
            <person name="Bowler C."/>
            <person name="Green B."/>
            <person name="Moulton V."/>
            <person name="Van Oosterhout C."/>
            <person name="Grigoriev I."/>
        </authorList>
    </citation>
    <scope>NUCLEOTIDE SEQUENCE [LARGE SCALE GENOMIC DNA]</scope>
    <source>
        <strain evidence="3 4">CCMP1102</strain>
    </source>
</reference>
<gene>
    <name evidence="3" type="ORF">FRACYDRAFT_232439</name>
</gene>
<proteinExistence type="predicted"/>
<keyword evidence="2" id="KW-1133">Transmembrane helix</keyword>
<keyword evidence="2" id="KW-0812">Transmembrane</keyword>
<name>A0A1E7FVY5_9STRA</name>
<sequence>MCFDRRVVRVLSNYETRTSSRYIVSVDEHYTKKSRRNIEEDEGYQYPWSTVQDYVLRDSLPKFTIRIPVEQNNSSSSSTLISTTPGKIETRKNKEQNVVFSSFALWRSLIEETPELSGYPIDFLQARYNEQQTRGFKSDNEDEKVTKKVDLPPSSDTTTIPTLLEALPFLDDYEFSNEGGICGNVYGLDCVADGSRITTPAVINVKESLPKGYIQTSDGSALFELGRPIGNDERSKNTPSGVEVVAKKSIENAAGIVSNIDLNAVSYDADDADGLLLRLGAITGILLAGATAINLLSHHMTVNVFWV</sequence>
<dbReference type="InParanoid" id="A0A1E7FVY5"/>
<evidence type="ECO:0000256" key="2">
    <source>
        <dbReference type="SAM" id="Phobius"/>
    </source>
</evidence>
<evidence type="ECO:0000313" key="4">
    <source>
        <dbReference type="Proteomes" id="UP000095751"/>
    </source>
</evidence>
<keyword evidence="2" id="KW-0472">Membrane</keyword>
<keyword evidence="4" id="KW-1185">Reference proteome</keyword>
<protein>
    <submittedName>
        <fullName evidence="3">Uncharacterized protein</fullName>
    </submittedName>
</protein>
<feature type="region of interest" description="Disordered" evidence="1">
    <location>
        <begin position="134"/>
        <end position="153"/>
    </location>
</feature>
<feature type="compositionally biased region" description="Basic and acidic residues" evidence="1">
    <location>
        <begin position="136"/>
        <end position="150"/>
    </location>
</feature>
<feature type="transmembrane region" description="Helical" evidence="2">
    <location>
        <begin position="275"/>
        <end position="296"/>
    </location>
</feature>